<accession>A0A0R2KYI0</accession>
<reference evidence="2 3" key="1">
    <citation type="journal article" date="2015" name="Genome Announc.">
        <title>Expanding the biotechnology potential of lactobacilli through comparative genomics of 213 strains and associated genera.</title>
        <authorList>
            <person name="Sun Z."/>
            <person name="Harris H.M."/>
            <person name="McCann A."/>
            <person name="Guo C."/>
            <person name="Argimon S."/>
            <person name="Zhang W."/>
            <person name="Yang X."/>
            <person name="Jeffery I.B."/>
            <person name="Cooney J.C."/>
            <person name="Kagawa T.F."/>
            <person name="Liu W."/>
            <person name="Song Y."/>
            <person name="Salvetti E."/>
            <person name="Wrobel A."/>
            <person name="Rasinkangas P."/>
            <person name="Parkhill J."/>
            <person name="Rea M.C."/>
            <person name="O'Sullivan O."/>
            <person name="Ritari J."/>
            <person name="Douillard F.P."/>
            <person name="Paul Ross R."/>
            <person name="Yang R."/>
            <person name="Briner A.E."/>
            <person name="Felis G.E."/>
            <person name="de Vos W.M."/>
            <person name="Barrangou R."/>
            <person name="Klaenhammer T.R."/>
            <person name="Caufield P.W."/>
            <person name="Cui Y."/>
            <person name="Zhang H."/>
            <person name="O'Toole P.W."/>
        </authorList>
    </citation>
    <scope>NUCLEOTIDE SEQUENCE [LARGE SCALE GENOMIC DNA]</scope>
    <source>
        <strain evidence="2 3">DSM 18001</strain>
    </source>
</reference>
<dbReference type="AlphaFoldDB" id="A0A0R2KYI0"/>
<feature type="transmembrane region" description="Helical" evidence="1">
    <location>
        <begin position="6"/>
        <end position="27"/>
    </location>
</feature>
<dbReference type="PATRIC" id="fig|331679.3.peg.1275"/>
<dbReference type="Proteomes" id="UP000051859">
    <property type="component" value="Unassembled WGS sequence"/>
</dbReference>
<dbReference type="InterPro" id="IPR005325">
    <property type="entry name" value="DUF308_memb"/>
</dbReference>
<evidence type="ECO:0000256" key="1">
    <source>
        <dbReference type="SAM" id="Phobius"/>
    </source>
</evidence>
<protein>
    <recommendedName>
        <fullName evidence="4">DUF308 domain-containing protein</fullName>
    </recommendedName>
</protein>
<dbReference type="EMBL" id="JQBX01000004">
    <property type="protein sequence ID" value="KRN94611.1"/>
    <property type="molecule type" value="Genomic_DNA"/>
</dbReference>
<feature type="transmembrane region" description="Helical" evidence="1">
    <location>
        <begin position="39"/>
        <end position="58"/>
    </location>
</feature>
<feature type="transmembrane region" description="Helical" evidence="1">
    <location>
        <begin position="122"/>
        <end position="141"/>
    </location>
</feature>
<organism evidence="2 3">
    <name type="scientific">Pediococcus stilesii</name>
    <dbReference type="NCBI Taxonomy" id="331679"/>
    <lineage>
        <taxon>Bacteria</taxon>
        <taxon>Bacillati</taxon>
        <taxon>Bacillota</taxon>
        <taxon>Bacilli</taxon>
        <taxon>Lactobacillales</taxon>
        <taxon>Lactobacillaceae</taxon>
        <taxon>Pediococcus</taxon>
    </lineage>
</organism>
<feature type="transmembrane region" description="Helical" evidence="1">
    <location>
        <begin position="64"/>
        <end position="85"/>
    </location>
</feature>
<keyword evidence="1" id="KW-1133">Transmembrane helix</keyword>
<feature type="transmembrane region" description="Helical" evidence="1">
    <location>
        <begin position="97"/>
        <end position="116"/>
    </location>
</feature>
<name>A0A0R2KYI0_9LACO</name>
<dbReference type="Pfam" id="PF03729">
    <property type="entry name" value="DUF308"/>
    <property type="match status" value="2"/>
</dbReference>
<comment type="caution">
    <text evidence="2">The sequence shown here is derived from an EMBL/GenBank/DDBJ whole genome shotgun (WGS) entry which is preliminary data.</text>
</comment>
<proteinExistence type="predicted"/>
<evidence type="ECO:0000313" key="2">
    <source>
        <dbReference type="EMBL" id="KRN94611.1"/>
    </source>
</evidence>
<evidence type="ECO:0000313" key="3">
    <source>
        <dbReference type="Proteomes" id="UP000051859"/>
    </source>
</evidence>
<gene>
    <name evidence="2" type="ORF">IV81_GL001248</name>
</gene>
<dbReference type="STRING" id="331679.IV81_GL001248"/>
<sequence>MAFQNPLSTFGIVVIIAAIASLLVGMYKLFWIRPFLGNSTWLTFNAIFDIIIGLIMLFNKEFGMLLVTISLALMFLLDSITTLGLAKTIQSFSTKYYTIDTIISIIGIILGIVLLFSPIITVISISTIIALLFIIFGISLITHSF</sequence>
<keyword evidence="1" id="KW-0812">Transmembrane</keyword>
<keyword evidence="3" id="KW-1185">Reference proteome</keyword>
<keyword evidence="1" id="KW-0472">Membrane</keyword>
<evidence type="ECO:0008006" key="4">
    <source>
        <dbReference type="Google" id="ProtNLM"/>
    </source>
</evidence>